<dbReference type="HAMAP" id="MF_01197">
    <property type="entry name" value="SepF"/>
    <property type="match status" value="1"/>
</dbReference>
<proteinExistence type="inferred from homology"/>
<dbReference type="OrthoDB" id="3731101at2"/>
<keyword evidence="1 5" id="KW-0132">Cell division</keyword>
<organism evidence="7 8">
    <name type="scientific">Acidipropionibacterium jensenii</name>
    <dbReference type="NCBI Taxonomy" id="1749"/>
    <lineage>
        <taxon>Bacteria</taxon>
        <taxon>Bacillati</taxon>
        <taxon>Actinomycetota</taxon>
        <taxon>Actinomycetes</taxon>
        <taxon>Propionibacteriales</taxon>
        <taxon>Propionibacteriaceae</taxon>
        <taxon>Acidipropionibacterium</taxon>
    </lineage>
</organism>
<dbReference type="AlphaFoldDB" id="A0A448NX43"/>
<gene>
    <name evidence="5 7" type="primary">sepF</name>
    <name evidence="7" type="ORF">NCTC13652_00688</name>
</gene>
<evidence type="ECO:0000256" key="3">
    <source>
        <dbReference type="ARBA" id="ARBA00023306"/>
    </source>
</evidence>
<accession>A0A448NX43</accession>
<evidence type="ECO:0000256" key="4">
    <source>
        <dbReference type="ARBA" id="ARBA00044936"/>
    </source>
</evidence>
<dbReference type="InterPro" id="IPR023052">
    <property type="entry name" value="Cell_div_SepF"/>
</dbReference>
<dbReference type="InterPro" id="IPR007561">
    <property type="entry name" value="Cell_div_SepF/SepF-rel"/>
</dbReference>
<evidence type="ECO:0000256" key="1">
    <source>
        <dbReference type="ARBA" id="ARBA00022618"/>
    </source>
</evidence>
<dbReference type="Pfam" id="PF04472">
    <property type="entry name" value="SepF"/>
    <property type="match status" value="1"/>
</dbReference>
<keyword evidence="3 5" id="KW-0131">Cell cycle</keyword>
<sequence length="178" mass="19809">MAGFGRKLASYVGLVDDRRYDEDLPDEDLTTEVYSDDGYEPSSITPMPQRRNESTTPAQTRRPSAPQPLERQDSPEGAVEEQSIADINRIMTVHPRAFNDARIIGEHFRDGVPVIMNLTEMENGDAKRLVDFAAGLILGLRGTIEKVTSKVFLLCPRNVNVTPEDKARIAGEGFFNQS</sequence>
<evidence type="ECO:0000313" key="7">
    <source>
        <dbReference type="EMBL" id="VEI02510.1"/>
    </source>
</evidence>
<reference evidence="7 8" key="1">
    <citation type="submission" date="2018-12" db="EMBL/GenBank/DDBJ databases">
        <authorList>
            <consortium name="Pathogen Informatics"/>
        </authorList>
    </citation>
    <scope>NUCLEOTIDE SEQUENCE [LARGE SCALE GENOMIC DNA]</scope>
    <source>
        <strain evidence="7 8">NCTC13652</strain>
    </source>
</reference>
<feature type="region of interest" description="Disordered" evidence="6">
    <location>
        <begin position="15"/>
        <end position="79"/>
    </location>
</feature>
<dbReference type="GO" id="GO:0043093">
    <property type="term" value="P:FtsZ-dependent cytokinesis"/>
    <property type="evidence" value="ECO:0007669"/>
    <property type="project" value="UniProtKB-UniRule"/>
</dbReference>
<evidence type="ECO:0000313" key="8">
    <source>
        <dbReference type="Proteomes" id="UP000277858"/>
    </source>
</evidence>
<keyword evidence="5" id="KW-0963">Cytoplasm</keyword>
<dbReference type="GO" id="GO:0005737">
    <property type="term" value="C:cytoplasm"/>
    <property type="evidence" value="ECO:0007669"/>
    <property type="project" value="UniProtKB-SubCell"/>
</dbReference>
<feature type="compositionally biased region" description="Acidic residues" evidence="6">
    <location>
        <begin position="23"/>
        <end position="39"/>
    </location>
</feature>
<evidence type="ECO:0000256" key="6">
    <source>
        <dbReference type="SAM" id="MobiDB-lite"/>
    </source>
</evidence>
<dbReference type="Gene3D" id="3.30.110.150">
    <property type="entry name" value="SepF-like protein"/>
    <property type="match status" value="1"/>
</dbReference>
<comment type="subcellular location">
    <subcellularLocation>
        <location evidence="5">Cytoplasm</location>
    </subcellularLocation>
    <text evidence="5">Localizes to the division site, in a FtsZ-dependent manner.</text>
</comment>
<comment type="function">
    <text evidence="4 5">Cell division protein that is part of the divisome complex and is recruited early to the Z-ring. Probably stimulates Z-ring formation, perhaps through the cross-linking of FtsZ protofilaments. Its function overlaps with FtsA.</text>
</comment>
<keyword evidence="2 5" id="KW-0717">Septation</keyword>
<protein>
    <recommendedName>
        <fullName evidence="5">Cell division protein SepF</fullName>
    </recommendedName>
</protein>
<name>A0A448NX43_9ACTN</name>
<dbReference type="EMBL" id="LR134473">
    <property type="protein sequence ID" value="VEI02510.1"/>
    <property type="molecule type" value="Genomic_DNA"/>
</dbReference>
<dbReference type="GO" id="GO:0000917">
    <property type="term" value="P:division septum assembly"/>
    <property type="evidence" value="ECO:0007669"/>
    <property type="project" value="UniProtKB-KW"/>
</dbReference>
<evidence type="ECO:0000256" key="5">
    <source>
        <dbReference type="HAMAP-Rule" id="MF_01197"/>
    </source>
</evidence>
<comment type="similarity">
    <text evidence="5">Belongs to the SepF family.</text>
</comment>
<dbReference type="PANTHER" id="PTHR35798">
    <property type="entry name" value="CELL DIVISION PROTEIN SEPF"/>
    <property type="match status" value="1"/>
</dbReference>
<dbReference type="Proteomes" id="UP000277858">
    <property type="component" value="Chromosome"/>
</dbReference>
<dbReference type="RefSeq" id="WP_028703105.1">
    <property type="nucleotide sequence ID" value="NZ_JAKDOF010000012.1"/>
</dbReference>
<evidence type="ECO:0000256" key="2">
    <source>
        <dbReference type="ARBA" id="ARBA00023210"/>
    </source>
</evidence>
<keyword evidence="8" id="KW-1185">Reference proteome</keyword>
<comment type="subunit">
    <text evidence="5">Homodimer. Interacts with FtsZ.</text>
</comment>
<dbReference type="STRING" id="1122997.GCA_000425285_01521"/>
<dbReference type="InterPro" id="IPR038594">
    <property type="entry name" value="SepF-like_sf"/>
</dbReference>
<dbReference type="PANTHER" id="PTHR35798:SF1">
    <property type="entry name" value="CELL DIVISION PROTEIN SEPF"/>
    <property type="match status" value="1"/>
</dbReference>